<gene>
    <name evidence="6" type="ORF">FAK_18360</name>
</gene>
<dbReference type="Gene3D" id="3.40.50.2300">
    <property type="match status" value="2"/>
</dbReference>
<dbReference type="InterPro" id="IPR028082">
    <property type="entry name" value="Peripla_BP_I"/>
</dbReference>
<dbReference type="Proteomes" id="UP001366166">
    <property type="component" value="Chromosome"/>
</dbReference>
<proteinExistence type="inferred from homology"/>
<dbReference type="PRINTS" id="PR00337">
    <property type="entry name" value="LEUILEVALBP"/>
</dbReference>
<dbReference type="InterPro" id="IPR051010">
    <property type="entry name" value="BCAA_transport"/>
</dbReference>
<name>A0AAU9ESN6_9BACT</name>
<evidence type="ECO:0000256" key="4">
    <source>
        <dbReference type="ARBA" id="ARBA00022970"/>
    </source>
</evidence>
<feature type="domain" description="Leucine-binding protein" evidence="5">
    <location>
        <begin position="34"/>
        <end position="376"/>
    </location>
</feature>
<organism evidence="6 7">
    <name type="scientific">Desulfoferula mesophila</name>
    <dbReference type="NCBI Taxonomy" id="3058419"/>
    <lineage>
        <taxon>Bacteria</taxon>
        <taxon>Pseudomonadati</taxon>
        <taxon>Thermodesulfobacteriota</taxon>
        <taxon>Desulfarculia</taxon>
        <taxon>Desulfarculales</taxon>
        <taxon>Desulfarculaceae</taxon>
        <taxon>Desulfoferula</taxon>
    </lineage>
</organism>
<comment type="similarity">
    <text evidence="1">Belongs to the leucine-binding protein family.</text>
</comment>
<evidence type="ECO:0000259" key="5">
    <source>
        <dbReference type="Pfam" id="PF13458"/>
    </source>
</evidence>
<dbReference type="InterPro" id="IPR028081">
    <property type="entry name" value="Leu-bd"/>
</dbReference>
<dbReference type="InterPro" id="IPR000709">
    <property type="entry name" value="Leu_Ile_Val-bd"/>
</dbReference>
<reference evidence="7" key="1">
    <citation type="journal article" date="2023" name="Arch. Microbiol.">
        <title>Desulfoferula mesophilus gen. nov. sp. nov., a mesophilic sulfate-reducing bacterium isolated from a brackish lake sediment.</title>
        <authorList>
            <person name="Watanabe T."/>
            <person name="Yabe T."/>
            <person name="Tsuji J.M."/>
            <person name="Fukui M."/>
        </authorList>
    </citation>
    <scope>NUCLEOTIDE SEQUENCE [LARGE SCALE GENOMIC DNA]</scope>
    <source>
        <strain evidence="7">12FAK</strain>
    </source>
</reference>
<dbReference type="CDD" id="cd06330">
    <property type="entry name" value="PBP1_As_SBP-like"/>
    <property type="match status" value="1"/>
</dbReference>
<evidence type="ECO:0000256" key="2">
    <source>
        <dbReference type="ARBA" id="ARBA00022448"/>
    </source>
</evidence>
<keyword evidence="7" id="KW-1185">Reference proteome</keyword>
<dbReference type="AlphaFoldDB" id="A0AAU9ESN6"/>
<dbReference type="GO" id="GO:0006865">
    <property type="term" value="P:amino acid transport"/>
    <property type="evidence" value="ECO:0007669"/>
    <property type="project" value="UniProtKB-KW"/>
</dbReference>
<dbReference type="RefSeq" id="WP_338606454.1">
    <property type="nucleotide sequence ID" value="NZ_AP028679.1"/>
</dbReference>
<sequence length="414" mass="45318">MIKATKVLGIIAVVIALVAAIGLTPTAVMAEKKPIKIGFIHTMSGPISMYGITSAAGAKIAVEEINAAGGVLGRKLELIVRDDKVNPEAGLREAKDLVLKEKVDFLAGTISSGVGMAISGYAKRAKKIYMINIAQSTRITEEKFNKYTFRFTTNGTPYFGKGPAIALAKTYKSKKIISLGYDYEAGKNALKEFKDTYLKMVPDAKIIDELWVPLGSTDFTAHIAKIANSGADAFYLASIYGGGELAFTKQAWSFGLYDKMKAVQPCAGDVETWGKVKQGDPYPKNALATCRYPFWAIKGEQNAKFVKQLREMTGLWPSYGSMDAYVIVYAIKAAVTKAGTTDTEKVIKAMETLKMDTFVGPVEMRAYDHQAMMPTWYGIMRFTPDLPFPHITDVGKLGAESYHTIDEIKKIRGE</sequence>
<evidence type="ECO:0000256" key="1">
    <source>
        <dbReference type="ARBA" id="ARBA00010062"/>
    </source>
</evidence>
<keyword evidence="2" id="KW-0813">Transport</keyword>
<protein>
    <submittedName>
        <fullName evidence="6">ABC transporter substrate-binding protein</fullName>
    </submittedName>
</protein>
<dbReference type="PANTHER" id="PTHR30483:SF37">
    <property type="entry name" value="ABC TRANSPORTER SUBSTRATE-BINDING PROTEIN"/>
    <property type="match status" value="1"/>
</dbReference>
<dbReference type="KEGG" id="dmp:FAK_18360"/>
<keyword evidence="4" id="KW-0029">Amino-acid transport</keyword>
<evidence type="ECO:0000313" key="7">
    <source>
        <dbReference type="Proteomes" id="UP001366166"/>
    </source>
</evidence>
<dbReference type="PANTHER" id="PTHR30483">
    <property type="entry name" value="LEUCINE-SPECIFIC-BINDING PROTEIN"/>
    <property type="match status" value="1"/>
</dbReference>
<dbReference type="EMBL" id="AP028679">
    <property type="protein sequence ID" value="BEQ14770.1"/>
    <property type="molecule type" value="Genomic_DNA"/>
</dbReference>
<evidence type="ECO:0000313" key="6">
    <source>
        <dbReference type="EMBL" id="BEQ14770.1"/>
    </source>
</evidence>
<keyword evidence="3" id="KW-0732">Signal</keyword>
<dbReference type="SUPFAM" id="SSF53822">
    <property type="entry name" value="Periplasmic binding protein-like I"/>
    <property type="match status" value="1"/>
</dbReference>
<dbReference type="Pfam" id="PF13458">
    <property type="entry name" value="Peripla_BP_6"/>
    <property type="match status" value="1"/>
</dbReference>
<accession>A0AAU9ESN6</accession>
<evidence type="ECO:0000256" key="3">
    <source>
        <dbReference type="ARBA" id="ARBA00022729"/>
    </source>
</evidence>